<dbReference type="Gene3D" id="2.10.25.10">
    <property type="entry name" value="Laminin"/>
    <property type="match status" value="2"/>
</dbReference>
<reference evidence="7 8" key="1">
    <citation type="journal article" date="2022" name="Gigascience">
        <title>A chromosome-level genome assembly and annotation of the desert horned lizard, Phrynosoma platyrhinos, provides insight into chromosomal rearrangements among reptiles.</title>
        <authorList>
            <person name="Koochekian N."/>
            <person name="Ascanio A."/>
            <person name="Farleigh K."/>
            <person name="Card D.C."/>
            <person name="Schield D.R."/>
            <person name="Castoe T.A."/>
            <person name="Jezkova T."/>
        </authorList>
    </citation>
    <scope>NUCLEOTIDE SEQUENCE [LARGE SCALE GENOMIC DNA]</scope>
    <source>
        <strain evidence="7">NK-2021</strain>
    </source>
</reference>
<evidence type="ECO:0000256" key="1">
    <source>
        <dbReference type="ARBA" id="ARBA00023157"/>
    </source>
</evidence>
<evidence type="ECO:0000256" key="3">
    <source>
        <dbReference type="PROSITE-ProRule" id="PRU00122"/>
    </source>
</evidence>
<comment type="caution">
    <text evidence="7">The sequence shown here is derived from an EMBL/GenBank/DDBJ whole genome shotgun (WGS) entry which is preliminary data.</text>
</comment>
<keyword evidence="1 2" id="KW-1015">Disulfide bond</keyword>
<dbReference type="PROSITE" id="PS00022">
    <property type="entry name" value="EGF_1"/>
    <property type="match status" value="2"/>
</dbReference>
<evidence type="ECO:0000256" key="2">
    <source>
        <dbReference type="PROSITE-ProRule" id="PRU00076"/>
    </source>
</evidence>
<dbReference type="PROSITE" id="PS50026">
    <property type="entry name" value="EGF_3"/>
    <property type="match status" value="2"/>
</dbReference>
<dbReference type="InterPro" id="IPR001791">
    <property type="entry name" value="Laminin_G"/>
</dbReference>
<dbReference type="Pfam" id="PF00054">
    <property type="entry name" value="Laminin_G_1"/>
    <property type="match status" value="1"/>
</dbReference>
<dbReference type="SMART" id="SM00181">
    <property type="entry name" value="EGF"/>
    <property type="match status" value="2"/>
</dbReference>
<dbReference type="InterPro" id="IPR013320">
    <property type="entry name" value="ConA-like_dom_sf"/>
</dbReference>
<accession>A0ABQ7SXK1</accession>
<dbReference type="Proteomes" id="UP000826234">
    <property type="component" value="Unassembled WGS sequence"/>
</dbReference>
<protein>
    <recommendedName>
        <fullName evidence="9">EYS</fullName>
    </recommendedName>
</protein>
<dbReference type="Pfam" id="PF00008">
    <property type="entry name" value="EGF"/>
    <property type="match status" value="1"/>
</dbReference>
<feature type="domain" description="Laminin G" evidence="5">
    <location>
        <begin position="15"/>
        <end position="193"/>
    </location>
</feature>
<gene>
    <name evidence="7" type="ORF">JD844_024007</name>
</gene>
<keyword evidence="4" id="KW-0732">Signal</keyword>
<evidence type="ECO:0000313" key="7">
    <source>
        <dbReference type="EMBL" id="KAH0622065.1"/>
    </source>
</evidence>
<feature type="disulfide bond" evidence="2">
    <location>
        <begin position="240"/>
        <end position="257"/>
    </location>
</feature>
<dbReference type="CDD" id="cd00110">
    <property type="entry name" value="LamG"/>
    <property type="match status" value="2"/>
</dbReference>
<dbReference type="PANTHER" id="PTHR15036:SF93">
    <property type="entry name" value="EYS PROTEIN"/>
    <property type="match status" value="1"/>
</dbReference>
<organism evidence="7 8">
    <name type="scientific">Phrynosoma platyrhinos</name>
    <name type="common">Desert horned lizard</name>
    <dbReference type="NCBI Taxonomy" id="52577"/>
    <lineage>
        <taxon>Eukaryota</taxon>
        <taxon>Metazoa</taxon>
        <taxon>Chordata</taxon>
        <taxon>Craniata</taxon>
        <taxon>Vertebrata</taxon>
        <taxon>Euteleostomi</taxon>
        <taxon>Lepidosauria</taxon>
        <taxon>Squamata</taxon>
        <taxon>Bifurcata</taxon>
        <taxon>Unidentata</taxon>
        <taxon>Episquamata</taxon>
        <taxon>Toxicofera</taxon>
        <taxon>Iguania</taxon>
        <taxon>Phrynosomatidae</taxon>
        <taxon>Phrynosomatinae</taxon>
        <taxon>Phrynosoma</taxon>
    </lineage>
</organism>
<dbReference type="PROSITE" id="PS50025">
    <property type="entry name" value="LAM_G_DOMAIN"/>
    <property type="match status" value="2"/>
</dbReference>
<dbReference type="SUPFAM" id="SSF57196">
    <property type="entry name" value="EGF/Laminin"/>
    <property type="match status" value="1"/>
</dbReference>
<dbReference type="InterPro" id="IPR050372">
    <property type="entry name" value="Neurexin-related_CASP"/>
</dbReference>
<keyword evidence="2" id="KW-0245">EGF-like domain</keyword>
<comment type="caution">
    <text evidence="2">Lacks conserved residue(s) required for the propagation of feature annotation.</text>
</comment>
<dbReference type="SUPFAM" id="SSF49899">
    <property type="entry name" value="Concanavalin A-like lectins/glucanases"/>
    <property type="match status" value="2"/>
</dbReference>
<sequence length="460" mass="51566">MITFLFCFAALSISDASFNSKKSSWMAFDSFNIRHKFHIQLQFQTLSSNGILFYTAQHLSPRSGDFLSISLANGYVQLRYNLGDRTVILQTFQNVLISNNTWYLIKAGRVGNEGYLDLDGINITQKASHGMTALDVCTDFYVGGVSSLNLVNPMAVQNEPNGFTGCIREIFVNGKELKLTENGAKRGSNVGDCDGTFCGYKVCKNNGKCKVENSGFYCLCPKNWMGKICEQSTYCSHNKCLHGGICIPNPVLFSYTCACKVGWSGFWCEKQVSFFTAKFTGNSYIRYVDPSYKTRDLRFTRISFNFSITHMDGLLVWLGKAEDEDNDFLAAGLDGGKLKVVVNLGERIAIPLIHQSKSLCCGEWHFVTIAQNKTLIKVYLDEELVLLEDLDPQRKYTILNYEGICYFGGFGLDRRVNVVTAGLFNQELRGKMKDVALFQDSKKVMLIKGEGYNVYSGDKD</sequence>
<feature type="signal peptide" evidence="4">
    <location>
        <begin position="1"/>
        <end position="16"/>
    </location>
</feature>
<evidence type="ECO:0000256" key="4">
    <source>
        <dbReference type="SAM" id="SignalP"/>
    </source>
</evidence>
<feature type="disulfide bond" evidence="2">
    <location>
        <begin position="220"/>
        <end position="229"/>
    </location>
</feature>
<feature type="domain" description="EGF-like" evidence="6">
    <location>
        <begin position="194"/>
        <end position="230"/>
    </location>
</feature>
<dbReference type="SMART" id="SM00282">
    <property type="entry name" value="LamG"/>
    <property type="match status" value="2"/>
</dbReference>
<feature type="disulfide bond" evidence="2">
    <location>
        <begin position="259"/>
        <end position="268"/>
    </location>
</feature>
<dbReference type="CDD" id="cd00054">
    <property type="entry name" value="EGF_CA"/>
    <property type="match status" value="1"/>
</dbReference>
<feature type="domain" description="EGF-like" evidence="6">
    <location>
        <begin position="231"/>
        <end position="269"/>
    </location>
</feature>
<feature type="chain" id="PRO_5045906599" description="EYS" evidence="4">
    <location>
        <begin position="17"/>
        <end position="460"/>
    </location>
</feature>
<proteinExistence type="predicted"/>
<dbReference type="PROSITE" id="PS01186">
    <property type="entry name" value="EGF_2"/>
    <property type="match status" value="1"/>
</dbReference>
<dbReference type="EMBL" id="JAIPUX010003289">
    <property type="protein sequence ID" value="KAH0622065.1"/>
    <property type="molecule type" value="Genomic_DNA"/>
</dbReference>
<name>A0ABQ7SXK1_PHRPL</name>
<dbReference type="Gene3D" id="2.60.120.200">
    <property type="match status" value="2"/>
</dbReference>
<dbReference type="Pfam" id="PF02210">
    <property type="entry name" value="Laminin_G_2"/>
    <property type="match status" value="1"/>
</dbReference>
<feature type="disulfide bond" evidence="3">
    <location>
        <begin position="166"/>
        <end position="193"/>
    </location>
</feature>
<evidence type="ECO:0000313" key="8">
    <source>
        <dbReference type="Proteomes" id="UP000826234"/>
    </source>
</evidence>
<keyword evidence="8" id="KW-1185">Reference proteome</keyword>
<evidence type="ECO:0000259" key="6">
    <source>
        <dbReference type="PROSITE" id="PS50026"/>
    </source>
</evidence>
<dbReference type="InterPro" id="IPR000742">
    <property type="entry name" value="EGF"/>
</dbReference>
<dbReference type="PANTHER" id="PTHR15036">
    <property type="entry name" value="PIKACHURIN-LIKE PROTEIN"/>
    <property type="match status" value="1"/>
</dbReference>
<feature type="domain" description="Laminin G" evidence="5">
    <location>
        <begin position="274"/>
        <end position="460"/>
    </location>
</feature>
<evidence type="ECO:0008006" key="9">
    <source>
        <dbReference type="Google" id="ProtNLM"/>
    </source>
</evidence>
<evidence type="ECO:0000259" key="5">
    <source>
        <dbReference type="PROSITE" id="PS50025"/>
    </source>
</evidence>